<reference evidence="1 2" key="1">
    <citation type="submission" date="2019-09" db="EMBL/GenBank/DDBJ databases">
        <title>Nocardioides panacisoli sp. nov., isolated from the soil of a ginseng field.</title>
        <authorList>
            <person name="Cho C."/>
        </authorList>
    </citation>
    <scope>NUCLEOTIDE SEQUENCE [LARGE SCALE GENOMIC DNA]</scope>
    <source>
        <strain evidence="1 2">BN140041</strain>
    </source>
</reference>
<accession>A0A5B1M447</accession>
<name>A0A5B1M447_9ACTN</name>
<dbReference type="EMBL" id="VUJW01000008">
    <property type="protein sequence ID" value="KAA1426520.1"/>
    <property type="molecule type" value="Genomic_DNA"/>
</dbReference>
<sequence>MLIATDLDGTLVPADSSEPSPFTASVLERADRADIPLVFVTARPLRWMDGFWPLVGEHGLAIVSNGAVVYDVHAGSAISVRGIEPAAGLSVISAIAASVPGAAFAVECIDGIRLDPRFVERHHVPEGSPRGELDEIWDLPALKVLVRHPSMGPDDFRDAVVAAVGETATATWSESGLVEISAAGVDKATALVELCARLGVAADDVVAFGDMPNDIPMLAWAGTSYAMADAHPSVLEAADHVAPPCGDDGVARVIEALLDR</sequence>
<dbReference type="Gene3D" id="3.40.50.1000">
    <property type="entry name" value="HAD superfamily/HAD-like"/>
    <property type="match status" value="1"/>
</dbReference>
<gene>
    <name evidence="1" type="ORF">F0U47_14075</name>
</gene>
<evidence type="ECO:0000313" key="1">
    <source>
        <dbReference type="EMBL" id="KAA1426520.1"/>
    </source>
</evidence>
<dbReference type="InterPro" id="IPR036412">
    <property type="entry name" value="HAD-like_sf"/>
</dbReference>
<dbReference type="PANTHER" id="PTHR10000">
    <property type="entry name" value="PHOSPHOSERINE PHOSPHATASE"/>
    <property type="match status" value="1"/>
</dbReference>
<proteinExistence type="predicted"/>
<dbReference type="GO" id="GO:0005829">
    <property type="term" value="C:cytosol"/>
    <property type="evidence" value="ECO:0007669"/>
    <property type="project" value="TreeGrafter"/>
</dbReference>
<comment type="caution">
    <text evidence="1">The sequence shown here is derived from an EMBL/GenBank/DDBJ whole genome shotgun (WGS) entry which is preliminary data.</text>
</comment>
<organism evidence="1 2">
    <name type="scientific">Nocardioides antri</name>
    <dbReference type="NCBI Taxonomy" id="2607659"/>
    <lineage>
        <taxon>Bacteria</taxon>
        <taxon>Bacillati</taxon>
        <taxon>Actinomycetota</taxon>
        <taxon>Actinomycetes</taxon>
        <taxon>Propionibacteriales</taxon>
        <taxon>Nocardioidaceae</taxon>
        <taxon>Nocardioides</taxon>
    </lineage>
</organism>
<keyword evidence="1" id="KW-0378">Hydrolase</keyword>
<dbReference type="GO" id="GO:0016791">
    <property type="term" value="F:phosphatase activity"/>
    <property type="evidence" value="ECO:0007669"/>
    <property type="project" value="UniProtKB-ARBA"/>
</dbReference>
<dbReference type="SUPFAM" id="SSF56784">
    <property type="entry name" value="HAD-like"/>
    <property type="match status" value="1"/>
</dbReference>
<reference evidence="1 2" key="2">
    <citation type="submission" date="2019-09" db="EMBL/GenBank/DDBJ databases">
        <authorList>
            <person name="Jin C."/>
        </authorList>
    </citation>
    <scope>NUCLEOTIDE SEQUENCE [LARGE SCALE GENOMIC DNA]</scope>
    <source>
        <strain evidence="1 2">BN140041</strain>
    </source>
</reference>
<keyword evidence="2" id="KW-1185">Reference proteome</keyword>
<dbReference type="Pfam" id="PF08282">
    <property type="entry name" value="Hydrolase_3"/>
    <property type="match status" value="1"/>
</dbReference>
<dbReference type="InterPro" id="IPR023214">
    <property type="entry name" value="HAD_sf"/>
</dbReference>
<protein>
    <submittedName>
        <fullName evidence="1">HAD family hydrolase</fullName>
    </submittedName>
</protein>
<dbReference type="GO" id="GO:0000287">
    <property type="term" value="F:magnesium ion binding"/>
    <property type="evidence" value="ECO:0007669"/>
    <property type="project" value="TreeGrafter"/>
</dbReference>
<evidence type="ECO:0000313" key="2">
    <source>
        <dbReference type="Proteomes" id="UP000324351"/>
    </source>
</evidence>
<dbReference type="AlphaFoldDB" id="A0A5B1M447"/>
<dbReference type="PANTHER" id="PTHR10000:SF8">
    <property type="entry name" value="HAD SUPERFAMILY HYDROLASE-LIKE, TYPE 3"/>
    <property type="match status" value="1"/>
</dbReference>
<dbReference type="Gene3D" id="3.30.1240.10">
    <property type="match status" value="1"/>
</dbReference>
<dbReference type="Proteomes" id="UP000324351">
    <property type="component" value="Unassembled WGS sequence"/>
</dbReference>
<dbReference type="RefSeq" id="WP_149751102.1">
    <property type="nucleotide sequence ID" value="NZ_VUJW01000008.1"/>
</dbReference>